<dbReference type="Pfam" id="PF12705">
    <property type="entry name" value="PDDEXK_1"/>
    <property type="match status" value="1"/>
</dbReference>
<dbReference type="Gene3D" id="3.90.320.10">
    <property type="match status" value="1"/>
</dbReference>
<dbReference type="Proteomes" id="UP001374893">
    <property type="component" value="Chromosome"/>
</dbReference>
<name>A0ABM7RHZ8_9BACT</name>
<dbReference type="EMBL" id="AP024702">
    <property type="protein sequence ID" value="BCX49287.1"/>
    <property type="molecule type" value="Genomic_DNA"/>
</dbReference>
<feature type="domain" description="PD-(D/E)XK endonuclease-like" evidence="1">
    <location>
        <begin position="603"/>
        <end position="767"/>
    </location>
</feature>
<dbReference type="RefSeq" id="WP_338685806.1">
    <property type="nucleotide sequence ID" value="NZ_AP024702.1"/>
</dbReference>
<reference evidence="2 3" key="1">
    <citation type="submission" date="2021-06" db="EMBL/GenBank/DDBJ databases">
        <title>Complete genome of Haloferula helveola possessing various polysaccharide degrading enzymes.</title>
        <authorList>
            <person name="Takami H."/>
            <person name="Huang C."/>
            <person name="Hamasaki K."/>
        </authorList>
    </citation>
    <scope>NUCLEOTIDE SEQUENCE [LARGE SCALE GENOMIC DNA]</scope>
    <source>
        <strain evidence="2 3">CN-1</strain>
    </source>
</reference>
<accession>A0ABM7RHZ8</accession>
<dbReference type="InterPro" id="IPR011604">
    <property type="entry name" value="PDDEXK-like_dom_sf"/>
</dbReference>
<proteinExistence type="predicted"/>
<protein>
    <submittedName>
        <fullName evidence="2">PD-(D/E)XK nuclease superfamily</fullName>
    </submittedName>
</protein>
<dbReference type="InterPro" id="IPR038726">
    <property type="entry name" value="PDDEXK_AddAB-type"/>
</dbReference>
<evidence type="ECO:0000259" key="1">
    <source>
        <dbReference type="Pfam" id="PF12705"/>
    </source>
</evidence>
<organism evidence="2 3">
    <name type="scientific">Haloferula helveola</name>
    <dbReference type="NCBI Taxonomy" id="490095"/>
    <lineage>
        <taxon>Bacteria</taxon>
        <taxon>Pseudomonadati</taxon>
        <taxon>Verrucomicrobiota</taxon>
        <taxon>Verrucomicrobiia</taxon>
        <taxon>Verrucomicrobiales</taxon>
        <taxon>Verrucomicrobiaceae</taxon>
        <taxon>Haloferula</taxon>
    </lineage>
</organism>
<evidence type="ECO:0000313" key="2">
    <source>
        <dbReference type="EMBL" id="BCX49287.1"/>
    </source>
</evidence>
<gene>
    <name evidence="2" type="ORF">HAHE_31950</name>
</gene>
<keyword evidence="3" id="KW-1185">Reference proteome</keyword>
<evidence type="ECO:0000313" key="3">
    <source>
        <dbReference type="Proteomes" id="UP001374893"/>
    </source>
</evidence>
<sequence length="893" mass="99289">MDRRVFLGWDQPLLGRVVDWLWERRGEMPGMTVVVPTAQAGRRLREALAEKGPCLAPRVVTPGALLLTEEAAPPSAEVLASVEALEGVSDWSRYSAVFPMPPGQDEERGWALPLANSLMTLERSLQEAGLTLDSAARRLSKSLESDRWSELADLCRLKDAILSEWGMVGRSKALERRVTETVEGRVVMAGVPDLPDAAVRRLDGADFVCLIGAPDGESFDDYGRPVTEAWKERLMDLPENGSVGLTADPRQQAERAVALVASAATPSDQLALGSADDETAEELVRAFGRSGWTIHNPAGGAVSRVRGWLSLWRAWLGRPDVATAIDLLGMPESRALTGGMLMQRVRALSEMRDRWLVVSSADVARVEERDRARQREDEEPMAPLGSETMERLGAVRGAFIRQPFGEAMRRLLERVDPKGEWREVHDWLADMEPVIAKVRRDAAFWLDLLVAGLSEGVKDAPDGRVADVQGWLELLHEPGEHLVVCGMNEGRVPAAPVTDAWLSEGVRELLGLTTDARRAARDSYVLYALMASRQDAGRVDLLLAKSSADGDALLPSRLLLSAKGEELARRVKLLFDEVEPPDAGMKWERDWEWKVPVVEMRPRLSVTALRDYLACPLRFYLKHGVAMYGREPERVEWNARDFGNVVHIVLERWGLDEEAREFSKSEALEEWLHAELVRVVGELHGDSPPLAVRIQAEGARQRLSWFARLQACERADGWQVESVEKKFEREVDGVVLVGKVDRIDRHKDGRRRVVDYKTYNKLKDVEKDHRVGVTASTVLPPHLEGVEAVLGTNAKGKPVRWTNLQVPLYSVEFGPVDAMGYIVIGASEGQVGISLWEDFSDADRDSALACAEWVIGKVKQGVFWPPAERVEYDDFDLLGSGRVLGDMVEEVAR</sequence>